<evidence type="ECO:0000313" key="2">
    <source>
        <dbReference type="Proteomes" id="UP000238163"/>
    </source>
</evidence>
<evidence type="ECO:0000313" key="1">
    <source>
        <dbReference type="EMBL" id="PRQ65382.1"/>
    </source>
</evidence>
<organism evidence="1 2">
    <name type="scientific">Vibrio mediterranei</name>
    <dbReference type="NCBI Taxonomy" id="689"/>
    <lineage>
        <taxon>Bacteria</taxon>
        <taxon>Pseudomonadati</taxon>
        <taxon>Pseudomonadota</taxon>
        <taxon>Gammaproteobacteria</taxon>
        <taxon>Vibrionales</taxon>
        <taxon>Vibrionaceae</taxon>
        <taxon>Vibrio</taxon>
    </lineage>
</organism>
<proteinExistence type="predicted"/>
<gene>
    <name evidence="1" type="ORF">COR51_22420</name>
</gene>
<comment type="caution">
    <text evidence="1">The sequence shown here is derived from an EMBL/GenBank/DDBJ whole genome shotgun (WGS) entry which is preliminary data.</text>
</comment>
<dbReference type="Proteomes" id="UP000238163">
    <property type="component" value="Unassembled WGS sequence"/>
</dbReference>
<sequence>MLAIIFAKTSVLDPTQCLGQTLISDVTIKQVQHYGQIRTNTLFAALVESPNGTFPSRLSNTFDVLKIHTPQLRRTTEPPEITLSNLQIGGRHRKRHRQRERKCHLTERSWTRFIKRKHLLDAFEHYSNLSDTDEENHGLSNTH</sequence>
<accession>A0ABX5D6W0</accession>
<reference evidence="1 2" key="2">
    <citation type="submission" date="2018-03" db="EMBL/GenBank/DDBJ databases">
        <title>Genetic Diversity and Phenotypic Plasticity of AHL Mediated Quorum Sensing in Environmental Strains of Vibrio mediterranei.</title>
        <authorList>
            <person name="Lantoine F."/>
            <person name="Vouve F."/>
        </authorList>
    </citation>
    <scope>NUCLEOTIDE SEQUENCE [LARGE SCALE GENOMIC DNA]</scope>
    <source>
        <strain evidence="1 2">17LN0615E</strain>
    </source>
</reference>
<name>A0ABX5D6W0_9VIBR</name>
<dbReference type="RefSeq" id="WP_096444264.1">
    <property type="nucleotide sequence ID" value="NZ_NWTN01000022.1"/>
</dbReference>
<protein>
    <submittedName>
        <fullName evidence="1">Uncharacterized protein</fullName>
    </submittedName>
</protein>
<keyword evidence="2" id="KW-1185">Reference proteome</keyword>
<reference evidence="1 2" key="1">
    <citation type="submission" date="2017-09" db="EMBL/GenBank/DDBJ databases">
        <authorList>
            <person name="Girard L."/>
            <person name="Lami R."/>
            <person name="Suzuki M."/>
            <person name="Baudart J."/>
        </authorList>
    </citation>
    <scope>NUCLEOTIDE SEQUENCE [LARGE SCALE GENOMIC DNA]</scope>
    <source>
        <strain evidence="1 2">17LN0615E</strain>
    </source>
</reference>
<dbReference type="EMBL" id="NWTN01000022">
    <property type="protein sequence ID" value="PRQ65382.1"/>
    <property type="molecule type" value="Genomic_DNA"/>
</dbReference>